<dbReference type="PANTHER" id="PTHR30203">
    <property type="entry name" value="OUTER MEMBRANE CATION EFFLUX PROTEIN"/>
    <property type="match status" value="1"/>
</dbReference>
<dbReference type="GO" id="GO:0005886">
    <property type="term" value="C:plasma membrane"/>
    <property type="evidence" value="ECO:0007669"/>
    <property type="project" value="UniProtKB-SubCell"/>
</dbReference>
<organism evidence="4">
    <name type="scientific">uncultured Desulfobacterium sp</name>
    <dbReference type="NCBI Taxonomy" id="201089"/>
    <lineage>
        <taxon>Bacteria</taxon>
        <taxon>Pseudomonadati</taxon>
        <taxon>Thermodesulfobacteriota</taxon>
        <taxon>Desulfobacteria</taxon>
        <taxon>Desulfobacterales</taxon>
        <taxon>Desulfobacteriaceae</taxon>
        <taxon>Desulfobacterium</taxon>
        <taxon>environmental samples</taxon>
    </lineage>
</organism>
<dbReference type="InterPro" id="IPR010131">
    <property type="entry name" value="MdtP/NodT-like"/>
</dbReference>
<evidence type="ECO:0000256" key="3">
    <source>
        <dbReference type="SAM" id="Phobius"/>
    </source>
</evidence>
<gene>
    <name evidence="4" type="ORF">N47_E45420</name>
</gene>
<dbReference type="PANTHER" id="PTHR30203:SF32">
    <property type="entry name" value="CATION EFFLUX SYSTEM PROTEIN CUSC"/>
    <property type="match status" value="1"/>
</dbReference>
<evidence type="ECO:0000256" key="2">
    <source>
        <dbReference type="RuleBase" id="RU362097"/>
    </source>
</evidence>
<evidence type="ECO:0000256" key="1">
    <source>
        <dbReference type="ARBA" id="ARBA00007613"/>
    </source>
</evidence>
<dbReference type="Pfam" id="PF02321">
    <property type="entry name" value="OEP"/>
    <property type="match status" value="2"/>
</dbReference>
<dbReference type="Gene3D" id="1.20.1600.10">
    <property type="entry name" value="Outer membrane efflux proteins (OEP)"/>
    <property type="match status" value="1"/>
</dbReference>
<keyword evidence="3" id="KW-1133">Transmembrane helix</keyword>
<keyword evidence="2" id="KW-0449">Lipoprotein</keyword>
<keyword evidence="2 3" id="KW-0812">Transmembrane</keyword>
<dbReference type="SUPFAM" id="SSF56954">
    <property type="entry name" value="Outer membrane efflux proteins (OEP)"/>
    <property type="match status" value="1"/>
</dbReference>
<keyword evidence="2" id="KW-1134">Transmembrane beta strand</keyword>
<accession>E1YLP7</accession>
<protein>
    <submittedName>
        <fullName evidence="4">Outer membrane protein oprM</fullName>
    </submittedName>
</protein>
<dbReference type="AlphaFoldDB" id="E1YLP7"/>
<proteinExistence type="inferred from homology"/>
<evidence type="ECO:0000313" key="4">
    <source>
        <dbReference type="EMBL" id="CBX31030.1"/>
    </source>
</evidence>
<dbReference type="Gene3D" id="2.20.200.10">
    <property type="entry name" value="Outer membrane efflux proteins (OEP)"/>
    <property type="match status" value="1"/>
</dbReference>
<reference evidence="4" key="1">
    <citation type="journal article" date="2011" name="Environ. Microbiol.">
        <title>Genomic insights into the metabolic potential of the polycyclic aromatic hydrocarbon degrading sulfate-reducing Deltaproteobacterium N47.</title>
        <authorList>
            <person name="Bergmann F."/>
            <person name="Selesi D."/>
            <person name="Weinmaier T."/>
            <person name="Tischler P."/>
            <person name="Rattei T."/>
            <person name="Meckenstock R.U."/>
        </authorList>
    </citation>
    <scope>NUCLEOTIDE SEQUENCE</scope>
</reference>
<sequence length="519" mass="57122">MHKYQTQSNTLNAIKKKSAQAGSVNKALMKRNWNCSAFVSFQCLKVRWPIILLTTLALATIISGCSLAPPNILPTPPIAKTYPAEYEPVMEGKSAVTREWREFFTDPCIQDLISRALDNNRSLRIAIQRVAEARALYGIQRADLFPNIGAATSGQRGRTPADLSVTGEAVTASQYQTTLNLLSFELDFWGRVRNLSDAALSGYLATEEAKRSFTLGLIAEVANTYLSEREFDERIALAQKTLAGREDSYRIAKRKFEVGYTSELDARQAETLLTRARSDLASLSLARAQIHNALRVLVGTDLNNLPSPASLSDQKLDFDIPAGLPSDLLINRPDVLAAENRLKAANANIGAARAAFLPRIQLTGAFGTASAQLDGLFEAGSKTWNFLPVITLPLFDAGRNKSGLDIAQARKNIAVADYELTLQQAFREVSDSLAARKQLMFKVQAQRDTLSAESARTRIVNLRYTNGAANYLELLDAQRDLFSAEQQMVQTQREQLTNAILLYKALGGGILKNNTYNLN</sequence>
<keyword evidence="2 3" id="KW-0472">Membrane</keyword>
<keyword evidence="2" id="KW-0564">Palmitate</keyword>
<dbReference type="EMBL" id="FR695877">
    <property type="protein sequence ID" value="CBX31030.1"/>
    <property type="molecule type" value="Genomic_DNA"/>
</dbReference>
<comment type="similarity">
    <text evidence="1 2">Belongs to the outer membrane factor (OMF) (TC 1.B.17) family.</text>
</comment>
<dbReference type="GO" id="GO:0015562">
    <property type="term" value="F:efflux transmembrane transporter activity"/>
    <property type="evidence" value="ECO:0007669"/>
    <property type="project" value="InterPro"/>
</dbReference>
<dbReference type="InterPro" id="IPR003423">
    <property type="entry name" value="OMP_efflux"/>
</dbReference>
<dbReference type="NCBIfam" id="TIGR01845">
    <property type="entry name" value="outer_NodT"/>
    <property type="match status" value="1"/>
</dbReference>
<name>E1YLP7_9BACT</name>
<comment type="subcellular location">
    <subcellularLocation>
        <location evidence="2">Cell membrane</location>
        <topology evidence="2">Lipid-anchor</topology>
    </subcellularLocation>
</comment>
<feature type="transmembrane region" description="Helical" evidence="3">
    <location>
        <begin position="50"/>
        <end position="69"/>
    </location>
</feature>